<dbReference type="AlphaFoldDB" id="A0A840I1G1"/>
<keyword evidence="3" id="KW-1185">Reference proteome</keyword>
<sequence>MSAENPGPRAQSPAKIAAGGVKKARLDGEKVITANRLTDGVVIYRAEGGAWTEDLSAAQVLEGEEAIGALAAAQADESTGVGPYLMDVETEEGIHPSGRGRIREEIREAGPTIHPQFGRQAERGAA</sequence>
<dbReference type="Proteomes" id="UP000563524">
    <property type="component" value="Unassembled WGS sequence"/>
</dbReference>
<reference evidence="2 3" key="1">
    <citation type="submission" date="2020-08" db="EMBL/GenBank/DDBJ databases">
        <title>Genomic Encyclopedia of Type Strains, Phase IV (KMG-IV): sequencing the most valuable type-strain genomes for metagenomic binning, comparative biology and taxonomic classification.</title>
        <authorList>
            <person name="Goeker M."/>
        </authorList>
    </citation>
    <scope>NUCLEOTIDE SEQUENCE [LARGE SCALE GENOMIC DNA]</scope>
    <source>
        <strain evidence="2 3">DSM 102850</strain>
    </source>
</reference>
<dbReference type="EMBL" id="JACHOB010000001">
    <property type="protein sequence ID" value="MBB4658121.1"/>
    <property type="molecule type" value="Genomic_DNA"/>
</dbReference>
<evidence type="ECO:0000313" key="2">
    <source>
        <dbReference type="EMBL" id="MBB4658121.1"/>
    </source>
</evidence>
<feature type="region of interest" description="Disordered" evidence="1">
    <location>
        <begin position="106"/>
        <end position="126"/>
    </location>
</feature>
<proteinExistence type="predicted"/>
<dbReference type="RefSeq" id="WP_183815722.1">
    <property type="nucleotide sequence ID" value="NZ_JACHOB010000001.1"/>
</dbReference>
<comment type="caution">
    <text evidence="2">The sequence shown here is derived from an EMBL/GenBank/DDBJ whole genome shotgun (WGS) entry which is preliminary data.</text>
</comment>
<protein>
    <recommendedName>
        <fullName evidence="4">DUF2849 domain-containing protein</fullName>
    </recommendedName>
</protein>
<evidence type="ECO:0000313" key="3">
    <source>
        <dbReference type="Proteomes" id="UP000563524"/>
    </source>
</evidence>
<dbReference type="Pfam" id="PF11011">
    <property type="entry name" value="DUF2849"/>
    <property type="match status" value="1"/>
</dbReference>
<gene>
    <name evidence="2" type="ORF">GGQ59_000621</name>
</gene>
<accession>A0A840I1G1</accession>
<organism evidence="2 3">
    <name type="scientific">Parvularcula dongshanensis</name>
    <dbReference type="NCBI Taxonomy" id="1173995"/>
    <lineage>
        <taxon>Bacteria</taxon>
        <taxon>Pseudomonadati</taxon>
        <taxon>Pseudomonadota</taxon>
        <taxon>Alphaproteobacteria</taxon>
        <taxon>Parvularculales</taxon>
        <taxon>Parvularculaceae</taxon>
        <taxon>Parvularcula</taxon>
    </lineage>
</organism>
<evidence type="ECO:0000256" key="1">
    <source>
        <dbReference type="SAM" id="MobiDB-lite"/>
    </source>
</evidence>
<name>A0A840I1G1_9PROT</name>
<evidence type="ECO:0008006" key="4">
    <source>
        <dbReference type="Google" id="ProtNLM"/>
    </source>
</evidence>
<dbReference type="InterPro" id="IPR021270">
    <property type="entry name" value="DUF2849"/>
</dbReference>